<reference evidence="1 2" key="1">
    <citation type="journal article" date="2018" name="Evol. Lett.">
        <title>Horizontal gene cluster transfer increased hallucinogenic mushroom diversity.</title>
        <authorList>
            <person name="Reynolds H.T."/>
            <person name="Vijayakumar V."/>
            <person name="Gluck-Thaler E."/>
            <person name="Korotkin H.B."/>
            <person name="Matheny P.B."/>
            <person name="Slot J.C."/>
        </authorList>
    </citation>
    <scope>NUCLEOTIDE SEQUENCE [LARGE SCALE GENOMIC DNA]</scope>
    <source>
        <strain evidence="1 2">2631</strain>
    </source>
</reference>
<accession>A0A409WUK1</accession>
<dbReference type="AlphaFoldDB" id="A0A409WUK1"/>
<sequence length="73" mass="8197">MPEIGVVVVVEFVDRDRGKVNGAVYACVVLARETRCLTPSAMHIIFRAFVKDRYQAQMPTANPDLLLSFYHAV</sequence>
<organism evidence="1 2">
    <name type="scientific">Psilocybe cyanescens</name>
    <dbReference type="NCBI Taxonomy" id="93625"/>
    <lineage>
        <taxon>Eukaryota</taxon>
        <taxon>Fungi</taxon>
        <taxon>Dikarya</taxon>
        <taxon>Basidiomycota</taxon>
        <taxon>Agaricomycotina</taxon>
        <taxon>Agaricomycetes</taxon>
        <taxon>Agaricomycetidae</taxon>
        <taxon>Agaricales</taxon>
        <taxon>Agaricineae</taxon>
        <taxon>Strophariaceae</taxon>
        <taxon>Psilocybe</taxon>
    </lineage>
</organism>
<gene>
    <name evidence="1" type="ORF">CVT25_008062</name>
</gene>
<dbReference type="Proteomes" id="UP000283269">
    <property type="component" value="Unassembled WGS sequence"/>
</dbReference>
<dbReference type="EMBL" id="NHYD01003165">
    <property type="protein sequence ID" value="PPQ82200.1"/>
    <property type="molecule type" value="Genomic_DNA"/>
</dbReference>
<name>A0A409WUK1_PSICY</name>
<evidence type="ECO:0000313" key="2">
    <source>
        <dbReference type="Proteomes" id="UP000283269"/>
    </source>
</evidence>
<evidence type="ECO:0000313" key="1">
    <source>
        <dbReference type="EMBL" id="PPQ82200.1"/>
    </source>
</evidence>
<keyword evidence="2" id="KW-1185">Reference proteome</keyword>
<dbReference type="InParanoid" id="A0A409WUK1"/>
<comment type="caution">
    <text evidence="1">The sequence shown here is derived from an EMBL/GenBank/DDBJ whole genome shotgun (WGS) entry which is preliminary data.</text>
</comment>
<proteinExistence type="predicted"/>
<protein>
    <submittedName>
        <fullName evidence="1">Uncharacterized protein</fullName>
    </submittedName>
</protein>